<dbReference type="PANTHER" id="PTHR10380">
    <property type="entry name" value="CUTICLE PROTEIN"/>
    <property type="match status" value="1"/>
</dbReference>
<feature type="signal peptide" evidence="3">
    <location>
        <begin position="1"/>
        <end position="16"/>
    </location>
</feature>
<dbReference type="OMA" id="AATKNIW"/>
<name>A0A7R8V1E0_HERIL</name>
<gene>
    <name evidence="4" type="ORF">HERILL_LOCUS13171</name>
</gene>
<keyword evidence="5" id="KW-1185">Reference proteome</keyword>
<proteinExistence type="predicted"/>
<dbReference type="OrthoDB" id="6493579at2759"/>
<dbReference type="InParanoid" id="A0A7R8V1E0"/>
<dbReference type="AlphaFoldDB" id="A0A7R8V1E0"/>
<dbReference type="InterPro" id="IPR000618">
    <property type="entry name" value="Insect_cuticle"/>
</dbReference>
<evidence type="ECO:0000256" key="3">
    <source>
        <dbReference type="SAM" id="SignalP"/>
    </source>
</evidence>
<sequence length="100" mass="10722">MFKIIVLAVVIGLAAAQYRQVYNSAEAGAQIRSFASDISPDGSYRYSFDTTNGIAAQEQGVGGHQAQGSYSYVSPEGIPIQVSYTADEYGFHPSGTNIRH</sequence>
<reference evidence="4 5" key="1">
    <citation type="submission" date="2020-11" db="EMBL/GenBank/DDBJ databases">
        <authorList>
            <person name="Wallbank WR R."/>
            <person name="Pardo Diaz C."/>
            <person name="Kozak K."/>
            <person name="Martin S."/>
            <person name="Jiggins C."/>
            <person name="Moest M."/>
            <person name="Warren A I."/>
            <person name="Generalovic N T."/>
            <person name="Byers J.R.P. K."/>
            <person name="Montejo-Kovacevich G."/>
            <person name="Yen C E."/>
        </authorList>
    </citation>
    <scope>NUCLEOTIDE SEQUENCE [LARGE SCALE GENOMIC DNA]</scope>
</reference>
<dbReference type="GO" id="GO:0008010">
    <property type="term" value="F:structural constituent of chitin-based larval cuticle"/>
    <property type="evidence" value="ECO:0007669"/>
    <property type="project" value="TreeGrafter"/>
</dbReference>
<accession>A0A7R8V1E0</accession>
<dbReference type="GO" id="GO:0062129">
    <property type="term" value="C:chitin-based extracellular matrix"/>
    <property type="evidence" value="ECO:0007669"/>
    <property type="project" value="TreeGrafter"/>
</dbReference>
<dbReference type="PANTHER" id="PTHR10380:SF238">
    <property type="entry name" value="CUTICULAR PROTEIN 65EA-RELATED"/>
    <property type="match status" value="1"/>
</dbReference>
<evidence type="ECO:0000313" key="4">
    <source>
        <dbReference type="EMBL" id="CAD7090704.1"/>
    </source>
</evidence>
<protein>
    <recommendedName>
        <fullName evidence="6">Pupal cuticle protein Edg-78E</fullName>
    </recommendedName>
</protein>
<dbReference type="EMBL" id="LR899013">
    <property type="protein sequence ID" value="CAD7090704.1"/>
    <property type="molecule type" value="Genomic_DNA"/>
</dbReference>
<dbReference type="PROSITE" id="PS00233">
    <property type="entry name" value="CHIT_BIND_RR_1"/>
    <property type="match status" value="1"/>
</dbReference>
<dbReference type="PROSITE" id="PS51155">
    <property type="entry name" value="CHIT_BIND_RR_2"/>
    <property type="match status" value="1"/>
</dbReference>
<dbReference type="PRINTS" id="PR00947">
    <property type="entry name" value="CUTICLE"/>
</dbReference>
<evidence type="ECO:0000256" key="2">
    <source>
        <dbReference type="PROSITE-ProRule" id="PRU00497"/>
    </source>
</evidence>
<dbReference type="Pfam" id="PF00379">
    <property type="entry name" value="Chitin_bind_4"/>
    <property type="match status" value="1"/>
</dbReference>
<keyword evidence="3" id="KW-0732">Signal</keyword>
<dbReference type="InterPro" id="IPR050468">
    <property type="entry name" value="Cuticle_Struct_Prot"/>
</dbReference>
<keyword evidence="1 2" id="KW-0193">Cuticle</keyword>
<organism evidence="4 5">
    <name type="scientific">Hermetia illucens</name>
    <name type="common">Black soldier fly</name>
    <dbReference type="NCBI Taxonomy" id="343691"/>
    <lineage>
        <taxon>Eukaryota</taxon>
        <taxon>Metazoa</taxon>
        <taxon>Ecdysozoa</taxon>
        <taxon>Arthropoda</taxon>
        <taxon>Hexapoda</taxon>
        <taxon>Insecta</taxon>
        <taxon>Pterygota</taxon>
        <taxon>Neoptera</taxon>
        <taxon>Endopterygota</taxon>
        <taxon>Diptera</taxon>
        <taxon>Brachycera</taxon>
        <taxon>Stratiomyomorpha</taxon>
        <taxon>Stratiomyidae</taxon>
        <taxon>Hermetiinae</taxon>
        <taxon>Hermetia</taxon>
    </lineage>
</organism>
<evidence type="ECO:0000256" key="1">
    <source>
        <dbReference type="ARBA" id="ARBA00022460"/>
    </source>
</evidence>
<evidence type="ECO:0008006" key="6">
    <source>
        <dbReference type="Google" id="ProtNLM"/>
    </source>
</evidence>
<dbReference type="InterPro" id="IPR031311">
    <property type="entry name" value="CHIT_BIND_RR_consensus"/>
</dbReference>
<feature type="chain" id="PRO_5030951073" description="Pupal cuticle protein Edg-78E" evidence="3">
    <location>
        <begin position="17"/>
        <end position="100"/>
    </location>
</feature>
<evidence type="ECO:0000313" key="5">
    <source>
        <dbReference type="Proteomes" id="UP000594454"/>
    </source>
</evidence>
<dbReference type="Proteomes" id="UP000594454">
    <property type="component" value="Chromosome 5"/>
</dbReference>